<evidence type="ECO:0000256" key="5">
    <source>
        <dbReference type="ARBA" id="ARBA00022692"/>
    </source>
</evidence>
<feature type="transmembrane region" description="Helical" evidence="8">
    <location>
        <begin position="228"/>
        <end position="248"/>
    </location>
</feature>
<gene>
    <name evidence="9" type="ORF">IF202_07575</name>
</gene>
<feature type="transmembrane region" description="Helical" evidence="8">
    <location>
        <begin position="164"/>
        <end position="186"/>
    </location>
</feature>
<protein>
    <recommendedName>
        <fullName evidence="8">Probable membrane transporter protein</fullName>
    </recommendedName>
</protein>
<dbReference type="RefSeq" id="WP_191594276.1">
    <property type="nucleotide sequence ID" value="NZ_JACYFC010000002.1"/>
</dbReference>
<keyword evidence="10" id="KW-1185">Reference proteome</keyword>
<evidence type="ECO:0000313" key="10">
    <source>
        <dbReference type="Proteomes" id="UP000604161"/>
    </source>
</evidence>
<feature type="transmembrane region" description="Helical" evidence="8">
    <location>
        <begin position="74"/>
        <end position="96"/>
    </location>
</feature>
<sequence length="249" mass="26721">MHDISIWLLLLFVVGSYVQSLTGFAFGLIVMSIAGLFSLVSLEVAAFSVSVLSLTNAATGLYGGVWKQVNAKNLIVYFIASTPMIAFGVYLLNYFGKNALNGLQLFLGITIVLACLMSLIKPKQSAESSRPWVYFVFGGISGIFGGLFATSGPPISYLMYRQPLAMGVIRATLLSVFFISCLMRIAIMGVGGQITAPMIWVSLVGLPCVLITSVLAKRYPPNISPQVIKRIALILLLLSGVSLSLKALL</sequence>
<evidence type="ECO:0000256" key="1">
    <source>
        <dbReference type="ARBA" id="ARBA00004651"/>
    </source>
</evidence>
<comment type="caution">
    <text evidence="9">The sequence shown here is derived from an EMBL/GenBank/DDBJ whole genome shotgun (WGS) entry which is preliminary data.</text>
</comment>
<reference evidence="9 10" key="1">
    <citation type="submission" date="2020-09" db="EMBL/GenBank/DDBJ databases">
        <title>Marinomonas sp. nov., isolated from the cysticercosis algae of Qingdao, China.</title>
        <authorList>
            <person name="Sun X."/>
        </authorList>
    </citation>
    <scope>NUCLEOTIDE SEQUENCE [LARGE SCALE GENOMIC DNA]</scope>
    <source>
        <strain evidence="9 10">SM2066</strain>
    </source>
</reference>
<dbReference type="PANTHER" id="PTHR30269:SF37">
    <property type="entry name" value="MEMBRANE TRANSPORTER PROTEIN"/>
    <property type="match status" value="1"/>
</dbReference>
<feature type="transmembrane region" description="Helical" evidence="8">
    <location>
        <begin position="198"/>
        <end position="216"/>
    </location>
</feature>
<dbReference type="InterPro" id="IPR052017">
    <property type="entry name" value="TSUP"/>
</dbReference>
<feature type="transmembrane region" description="Helical" evidence="8">
    <location>
        <begin position="102"/>
        <end position="120"/>
    </location>
</feature>
<comment type="subcellular location">
    <subcellularLocation>
        <location evidence="1 8">Cell membrane</location>
        <topology evidence="1 8">Multi-pass membrane protein</topology>
    </subcellularLocation>
</comment>
<accession>A0ABR8NXY7</accession>
<evidence type="ECO:0000256" key="4">
    <source>
        <dbReference type="ARBA" id="ARBA00022475"/>
    </source>
</evidence>
<keyword evidence="5 8" id="KW-0812">Transmembrane</keyword>
<evidence type="ECO:0000256" key="7">
    <source>
        <dbReference type="ARBA" id="ARBA00023136"/>
    </source>
</evidence>
<evidence type="ECO:0000256" key="2">
    <source>
        <dbReference type="ARBA" id="ARBA00009142"/>
    </source>
</evidence>
<keyword evidence="4 8" id="KW-1003">Cell membrane</keyword>
<dbReference type="Pfam" id="PF01925">
    <property type="entry name" value="TauE"/>
    <property type="match status" value="1"/>
</dbReference>
<keyword evidence="3" id="KW-0813">Transport</keyword>
<comment type="similarity">
    <text evidence="2 8">Belongs to the 4-toluene sulfonate uptake permease (TSUP) (TC 2.A.102) family.</text>
</comment>
<dbReference type="InterPro" id="IPR002781">
    <property type="entry name" value="TM_pro_TauE-like"/>
</dbReference>
<evidence type="ECO:0000256" key="8">
    <source>
        <dbReference type="RuleBase" id="RU363041"/>
    </source>
</evidence>
<evidence type="ECO:0000256" key="6">
    <source>
        <dbReference type="ARBA" id="ARBA00022989"/>
    </source>
</evidence>
<proteinExistence type="inferred from homology"/>
<dbReference type="EMBL" id="JACYFC010000002">
    <property type="protein sequence ID" value="MBD5770910.1"/>
    <property type="molecule type" value="Genomic_DNA"/>
</dbReference>
<keyword evidence="7 8" id="KW-0472">Membrane</keyword>
<name>A0ABR8NXY7_9GAMM</name>
<keyword evidence="6 8" id="KW-1133">Transmembrane helix</keyword>
<dbReference type="PANTHER" id="PTHR30269">
    <property type="entry name" value="TRANSMEMBRANE PROTEIN YFCA"/>
    <property type="match status" value="1"/>
</dbReference>
<evidence type="ECO:0000313" key="9">
    <source>
        <dbReference type="EMBL" id="MBD5770910.1"/>
    </source>
</evidence>
<dbReference type="Proteomes" id="UP000604161">
    <property type="component" value="Unassembled WGS sequence"/>
</dbReference>
<evidence type="ECO:0000256" key="3">
    <source>
        <dbReference type="ARBA" id="ARBA00022448"/>
    </source>
</evidence>
<organism evidence="9 10">
    <name type="scientific">Marinomonas colpomeniae</name>
    <dbReference type="NCBI Taxonomy" id="2774408"/>
    <lineage>
        <taxon>Bacteria</taxon>
        <taxon>Pseudomonadati</taxon>
        <taxon>Pseudomonadota</taxon>
        <taxon>Gammaproteobacteria</taxon>
        <taxon>Oceanospirillales</taxon>
        <taxon>Oceanospirillaceae</taxon>
        <taxon>Marinomonas</taxon>
    </lineage>
</organism>
<feature type="transmembrane region" description="Helical" evidence="8">
    <location>
        <begin position="132"/>
        <end position="152"/>
    </location>
</feature>